<protein>
    <recommendedName>
        <fullName evidence="10">Proteasome activator Blm10 mid region domain-containing protein</fullName>
    </recommendedName>
</protein>
<dbReference type="EMBL" id="AFNH02001137">
    <property type="protein sequence ID" value="EZG44085.1"/>
    <property type="molecule type" value="Genomic_DNA"/>
</dbReference>
<evidence type="ECO:0008006" key="10">
    <source>
        <dbReference type="Google" id="ProtNLM"/>
    </source>
</evidence>
<dbReference type="PANTHER" id="PTHR32170">
    <property type="entry name" value="PROTEASOME ACTIVATOR COMPLEX SUBUNIT 4"/>
    <property type="match status" value="1"/>
</dbReference>
<dbReference type="VEuPathDB" id="CryptoDB:GNI_152570"/>
<dbReference type="GO" id="GO:0070628">
    <property type="term" value="F:proteasome binding"/>
    <property type="evidence" value="ECO:0007669"/>
    <property type="project" value="InterPro"/>
</dbReference>
<evidence type="ECO:0000259" key="6">
    <source>
        <dbReference type="Pfam" id="PF11919"/>
    </source>
</evidence>
<evidence type="ECO:0000259" key="7">
    <source>
        <dbReference type="Pfam" id="PF16507"/>
    </source>
</evidence>
<evidence type="ECO:0000256" key="2">
    <source>
        <dbReference type="ARBA" id="ARBA00022737"/>
    </source>
</evidence>
<feature type="domain" description="Proteasome activator complex subunit 4 C-terminal" evidence="6">
    <location>
        <begin position="1934"/>
        <end position="2022"/>
    </location>
</feature>
<dbReference type="SUPFAM" id="SSF48371">
    <property type="entry name" value="ARM repeat"/>
    <property type="match status" value="1"/>
</dbReference>
<dbReference type="InterPro" id="IPR021843">
    <property type="entry name" value="PSME4_C"/>
</dbReference>
<dbReference type="Pfam" id="PF11919">
    <property type="entry name" value="PSME4_C"/>
    <property type="match status" value="1"/>
</dbReference>
<evidence type="ECO:0000256" key="4">
    <source>
        <dbReference type="ARBA" id="ARBA00023204"/>
    </source>
</evidence>
<dbReference type="GO" id="GO:0005634">
    <property type="term" value="C:nucleus"/>
    <property type="evidence" value="ECO:0007669"/>
    <property type="project" value="TreeGrafter"/>
</dbReference>
<evidence type="ECO:0000313" key="9">
    <source>
        <dbReference type="Proteomes" id="UP000019763"/>
    </source>
</evidence>
<feature type="region of interest" description="Disordered" evidence="5">
    <location>
        <begin position="1172"/>
        <end position="1197"/>
    </location>
</feature>
<dbReference type="InterPro" id="IPR035309">
    <property type="entry name" value="PSME4"/>
</dbReference>
<keyword evidence="2" id="KW-0677">Repeat</keyword>
<dbReference type="InterPro" id="IPR016024">
    <property type="entry name" value="ARM-type_fold"/>
</dbReference>
<dbReference type="GO" id="GO:0016504">
    <property type="term" value="F:peptidase activator activity"/>
    <property type="evidence" value="ECO:0007669"/>
    <property type="project" value="InterPro"/>
</dbReference>
<sequence>MSRNSLLDLPRVLPDDRWRGLVGEERERTQRHVLELLASSDKGDIGAVLAMRKCLTLMRHTMEHKTDYEEEWLGTDGAKFYKQVIHGLSKWLLASFSVGEGEGPKDLLYGTILCQVLSNVLRTVLWVTDYKLWHVPEDYEALVRFIGFPVRPEWFLDSIGEKYRLSFRRNVNTGGKIFEEWYNSVIHLSHYCKVFWPVLGGQVLVERARRDVLERTSSRALAYMALFDKMVSSQFCFEILARAVKYAWATGQDDLFKPSARKTSTQNMSGAGAAAGISGNTENVPLGFTFLPKVCHILSRVGLKVPLAVNLSMLTKDVPSPMRSSSIIFTYLLVPKADNGSIPNGDLVWRILASLFTVLEPCSNPSVMLGKYDKSISHFLSYFLDCYVKRVGRERSWVCSTRVCEARKLGPVEDRVIIDMAFPLCREGIMKKSQDTSSRYDLALSLLCALSPTEITQWLHSKLLSVSENISEPLQLLVVLRLTARFSRWIALYSPSTILELFKLIENGSLIDVSEQMKTVALLTCFLSLSTFIPFSEFTNAEGEPEQADLYGVALEDSWKRLLFMFGAKTAENRTVFASQGKVTNIRNYPDCRLADTSSSRTANTNTGDETEQDECASYQTADNLRTMLEQRQLVSVSVGLFAETLVEKLLAAVDRMGSGSDALDDSLSNTIQLLFYAICTDGPTELVANLNGRFWQWAAATPRESVVKVIAAVAGGLAASRRVDALAIALDATEAVAARPAASPAILEWLLKLLRSTISIVDRRLLLRNTLRLARLSWKLLHSSEMKVFKNGTAVLAATIGKLMETEVRPWRPSSAYESPLDCLVNWLEPAGAFEQRCNKPVMEWDEPDDRALDTALALSTLFLELFTELQDRQTNPEAGRQFDAAKFVRELRGFIRNKDDALLTQLAALPTEPTGAAETSGEAGGGTELPEAPTVVFRLVRLVKVTVGSLSAVFVDEPSSRLWGATGAAHCGREAGETLLRLAVEFLSSHAAAYAGLAVDAESLSGRLDTEVVTQGQAGTDLSKLLQKMLGLVRVAAARQPPSQKDVEPLKTIEGWSTFGVWSNPLFGLHKYAALEGACPFAYLERVQQEWLYRVSCASERVRFSLDRRWCVCFVLAMTTCVYAQVRVAAQKLLGRLVACHAGARTPVIDALVAEWQLCATEPAIYEGADGAGDHGGAEAGPSVTPREGGSDAEEEGVDLRKFVKQLSGNHLAATSLAATTGLATKGLAATKGDSSIEESEASRAVSEYKIHRQMTGLIYVLGEPKMMRRIMAAPHWRNQVCMTLVDALSRPVEEASLRQRLLALARATVDCRSDCNAEDDRQFIRTLLDKLDEPLHWRSQTYCLALVTASLRADTLSQTTEGAKLVSRIVGWYVHYATQPSPTPNMVTLSLCGLSILGRLIVKHKEIVCDQETKDLLVQKIDKVLGNLSLVHVQITRNKDGNDLLYHLLVEVIRCDRSWPTSLLGKYHSGFSLHCCCISQTCVQLLRHFLGEEAALEILRTRVLPNTAQAWTAADKNSPSDEESYSTLAEFSAGLLRAARKWEPKNMKRIFELLVPSLKETIDGQNGDSNIWLDSMRWCVHGVFGGTKMKKRTMEDDLIDGKNFPNAKCFVFGVANAYINGRASTTELLPAVGDFDKSSLEWRRRMIFLATFHYDLNSIFSEEVEWTRNALTNTDGNLYQHKRARETLAHGLAQFILCCSSTLFVRLGRTDHPSIAVHEQFLKHFEDGLISKKDALLEALRHYRHNFQEDPAATSPDPETLEFMTLAQCLKHIFTHPARDALWPLAVPLMPVMLEARGYVELPDISGLGRAVSDLVYSNGTLAFVPQFRLPLLDVLLQSDNSKKSLYQLLELFIVKNSVTLGVIDMLNGSAGYDVEKLQSVLMEGLNKPSVSDYSEAAYAVLCAVMNQPERAKTAEQLLASAGNPLEVTTQQLGCLIALSVLITSCNNSYVPYWVPKTITQFARLGNSKAPDSCRKAVENCLQLFFQRYRADWETTHKLQFTERQLDLLSQYRGRPIYFG</sequence>
<dbReference type="Proteomes" id="UP000019763">
    <property type="component" value="Unassembled WGS sequence"/>
</dbReference>
<accession>A0A023B0C2</accession>
<dbReference type="GeneID" id="22915305"/>
<comment type="similarity">
    <text evidence="1">Belongs to the BLM10 family.</text>
</comment>
<proteinExistence type="inferred from homology"/>
<dbReference type="GO" id="GO:0010499">
    <property type="term" value="P:proteasomal ubiquitin-independent protein catabolic process"/>
    <property type="evidence" value="ECO:0007669"/>
    <property type="project" value="TreeGrafter"/>
</dbReference>
<keyword evidence="4" id="KW-0234">DNA repair</keyword>
<evidence type="ECO:0000256" key="5">
    <source>
        <dbReference type="SAM" id="MobiDB-lite"/>
    </source>
</evidence>
<organism evidence="8 9">
    <name type="scientific">Gregarina niphandrodes</name>
    <name type="common">Septate eugregarine</name>
    <dbReference type="NCBI Taxonomy" id="110365"/>
    <lineage>
        <taxon>Eukaryota</taxon>
        <taxon>Sar</taxon>
        <taxon>Alveolata</taxon>
        <taxon>Apicomplexa</taxon>
        <taxon>Conoidasida</taxon>
        <taxon>Gregarinasina</taxon>
        <taxon>Eugregarinorida</taxon>
        <taxon>Gregarinidae</taxon>
        <taxon>Gregarina</taxon>
    </lineage>
</organism>
<comment type="caution">
    <text evidence="8">The sequence shown here is derived from an EMBL/GenBank/DDBJ whole genome shotgun (WGS) entry which is preliminary data.</text>
</comment>
<dbReference type="RefSeq" id="XP_011132812.1">
    <property type="nucleotide sequence ID" value="XM_011134510.1"/>
</dbReference>
<reference evidence="8" key="1">
    <citation type="submission" date="2013-12" db="EMBL/GenBank/DDBJ databases">
        <authorList>
            <person name="Omoto C.K."/>
            <person name="Sibley D."/>
            <person name="Venepally P."/>
            <person name="Hadjithomas M."/>
            <person name="Karamycheva S."/>
            <person name="Brunk B."/>
            <person name="Roos D."/>
            <person name="Caler E."/>
            <person name="Lorenzi H."/>
        </authorList>
    </citation>
    <scope>NUCLEOTIDE SEQUENCE</scope>
</reference>
<evidence type="ECO:0000313" key="8">
    <source>
        <dbReference type="EMBL" id="EZG44085.1"/>
    </source>
</evidence>
<dbReference type="PANTHER" id="PTHR32170:SF3">
    <property type="entry name" value="PROTEASOME ACTIVATOR COMPLEX SUBUNIT 4"/>
    <property type="match status" value="1"/>
</dbReference>
<dbReference type="GO" id="GO:0005829">
    <property type="term" value="C:cytosol"/>
    <property type="evidence" value="ECO:0007669"/>
    <property type="project" value="TreeGrafter"/>
</dbReference>
<name>A0A023B0C2_GRENI</name>
<evidence type="ECO:0000256" key="3">
    <source>
        <dbReference type="ARBA" id="ARBA00022763"/>
    </source>
</evidence>
<evidence type="ECO:0000256" key="1">
    <source>
        <dbReference type="ARBA" id="ARBA00005739"/>
    </source>
</evidence>
<keyword evidence="3" id="KW-0227">DNA damage</keyword>
<dbReference type="InterPro" id="IPR032430">
    <property type="entry name" value="Blm10_mid"/>
</dbReference>
<gene>
    <name evidence="8" type="ORF">GNI_152570</name>
</gene>
<dbReference type="Pfam" id="PF16507">
    <property type="entry name" value="HEAT_PSME4_mid"/>
    <property type="match status" value="1"/>
</dbReference>
<keyword evidence="9" id="KW-1185">Reference proteome</keyword>
<feature type="domain" description="Proteasome activator Blm10 middle HEAT repeats region" evidence="7">
    <location>
        <begin position="352"/>
        <end position="720"/>
    </location>
</feature>
<dbReference type="GO" id="GO:0006281">
    <property type="term" value="P:DNA repair"/>
    <property type="evidence" value="ECO:0007669"/>
    <property type="project" value="UniProtKB-KW"/>
</dbReference>